<dbReference type="SUPFAM" id="SSF90002">
    <property type="entry name" value="Hypothetical protein YjiA, C-terminal domain"/>
    <property type="match status" value="1"/>
</dbReference>
<organism evidence="4">
    <name type="scientific">Microbacterium sp. A8/3-1</name>
    <dbReference type="NCBI Taxonomy" id="3160749"/>
    <lineage>
        <taxon>Bacteria</taxon>
        <taxon>Bacillati</taxon>
        <taxon>Actinomycetota</taxon>
        <taxon>Actinomycetes</taxon>
        <taxon>Micrococcales</taxon>
        <taxon>Microbacteriaceae</taxon>
        <taxon>Microbacterium</taxon>
    </lineage>
</organism>
<feature type="domain" description="CobW C-terminal" evidence="3">
    <location>
        <begin position="208"/>
        <end position="303"/>
    </location>
</feature>
<name>A0AAU7W188_9MICO</name>
<dbReference type="Pfam" id="PF07683">
    <property type="entry name" value="CobW_C"/>
    <property type="match status" value="1"/>
</dbReference>
<evidence type="ECO:0000313" key="4">
    <source>
        <dbReference type="EMBL" id="XBX80334.1"/>
    </source>
</evidence>
<gene>
    <name evidence="4" type="ORF">ABS642_09645</name>
</gene>
<dbReference type="InterPro" id="IPR051927">
    <property type="entry name" value="Zn_Chap_cDPG_Synth"/>
</dbReference>
<dbReference type="InterPro" id="IPR011629">
    <property type="entry name" value="CobW-like_C"/>
</dbReference>
<sequence length="334" mass="36749">MEHPLIVAGICVPERRRYAAALAEMTARRLVRISERPRVRREDHDPIPSERSLGSGELWRFVADIGTEIDLPHLDLATDPRIPVVCVVDALHLLEDLADRHPLIEAARPGDDRGDVGARARRAVSFVEGATLISFVNWETVDTARLALVMTIASHLNPAARVRLSRGPADDIRALTSGPQVSPPLLERAGWVHMLNDEHDPHMTDARVTTLRYEQPRPFHPARLAAALDDIESGRHGHILRSAGFCRLATRASVLARWDHVGSAIWLDPLSSDLDAAPTVQDIAFTGLGIDAHALRAALDDAAVTDDELMAGPTAWLDFEDPLPTWPSIVEERP</sequence>
<dbReference type="AlphaFoldDB" id="A0AAU7W188"/>
<dbReference type="Gene3D" id="3.30.1220.10">
    <property type="entry name" value="CobW-like, C-terminal domain"/>
    <property type="match status" value="1"/>
</dbReference>
<proteinExistence type="predicted"/>
<protein>
    <submittedName>
        <fullName evidence="4">GTP-binding protein</fullName>
    </submittedName>
</protein>
<dbReference type="EMBL" id="CP158357">
    <property type="protein sequence ID" value="XBX80334.1"/>
    <property type="molecule type" value="Genomic_DNA"/>
</dbReference>
<evidence type="ECO:0000259" key="3">
    <source>
        <dbReference type="SMART" id="SM00833"/>
    </source>
</evidence>
<keyword evidence="2" id="KW-0143">Chaperone</keyword>
<dbReference type="PANTHER" id="PTHR43603">
    <property type="entry name" value="COBW DOMAIN-CONTAINING PROTEIN DDB_G0274527"/>
    <property type="match status" value="1"/>
</dbReference>
<dbReference type="SMART" id="SM00833">
    <property type="entry name" value="CobW_C"/>
    <property type="match status" value="1"/>
</dbReference>
<dbReference type="GO" id="GO:0000166">
    <property type="term" value="F:nucleotide binding"/>
    <property type="evidence" value="ECO:0007669"/>
    <property type="project" value="UniProtKB-KW"/>
</dbReference>
<evidence type="ECO:0000256" key="2">
    <source>
        <dbReference type="ARBA" id="ARBA00023186"/>
    </source>
</evidence>
<dbReference type="PANTHER" id="PTHR43603:SF1">
    <property type="entry name" value="ZINC-REGULATED GTPASE METALLOPROTEIN ACTIVATOR 1"/>
    <property type="match status" value="1"/>
</dbReference>
<accession>A0AAU7W188</accession>
<dbReference type="RefSeq" id="WP_350353154.1">
    <property type="nucleotide sequence ID" value="NZ_CP158357.1"/>
</dbReference>
<reference evidence="4" key="1">
    <citation type="submission" date="2024-06" db="EMBL/GenBank/DDBJ databases">
        <title>Draft genome sequence of Microbacterium sp. strain A8/3-1, isolated from Oxytropis tragacanthoides Fisch. ex DC. Root nodules in the Altai region of Russia.</title>
        <authorList>
            <person name="Sazanova A."/>
            <person name="Guro P."/>
            <person name="Kuznetsova I."/>
            <person name="Belimov A."/>
            <person name="Safronova V."/>
        </authorList>
    </citation>
    <scope>NUCLEOTIDE SEQUENCE</scope>
    <source>
        <strain evidence="4">A8/3-1</strain>
    </source>
</reference>
<evidence type="ECO:0000256" key="1">
    <source>
        <dbReference type="ARBA" id="ARBA00022741"/>
    </source>
</evidence>
<dbReference type="InterPro" id="IPR036627">
    <property type="entry name" value="CobW-likC_sf"/>
</dbReference>
<keyword evidence="1" id="KW-0547">Nucleotide-binding</keyword>